<dbReference type="RefSeq" id="WP_265268554.1">
    <property type="nucleotide sequence ID" value="NZ_JANFAV010000004.1"/>
</dbReference>
<feature type="signal peptide" evidence="1">
    <location>
        <begin position="1"/>
        <end position="23"/>
    </location>
</feature>
<dbReference type="InterPro" id="IPR001375">
    <property type="entry name" value="Peptidase_S9_cat"/>
</dbReference>
<sequence length="706" mass="75977">MKLKRSLMLAAVAGLSITVPVLAQSPAPLEAFLSYTFVGELAAPTAADRIAWTELHQGRRNIWYATAPDYRPRRLTNGTDDDGQELSDLAFSPDGRVLAWTHGAVEHNPFADGLPAANPASVVTQPSIEIWASVDGGAPVKVADGEGPKVSASGRIAFLRDNQVWTVGADGTDKPQKLFYDRGKIEEIAWSPDGKRLAFVSDRGDHSFIGVYDGPDRPIVWLAPATAIDDSPTWSPDGKSIAFARRAGDVSILESPLVAKPNTFSLWVAAADGSTAKRVWQSPNTLRGSYPQVPGGLYLKWGAGDRLTFRAEMDGWAHLYSLAATGGEPVLLTPGEFIVEHVTMAPDRASLLYSANTGGAAGDIDRRHLYRVPVDRAAPVALSGGKGLEWTPTPLAGGKLAYIAATTNEPPRVTLAEADGRGGRVLPATAASYPSDRLVVPTPVTFAAPDGLTIHGQLFTPQGGGGKHPALIFVHGGPPRQMLLGWSYMDYYTHSYAMNQYLASRGYVVLSVNYRLGIGYGRDFQHPAKAGAAGNAEYQDVVAGARYLQSLPAVDAARIGIWGGSYGGLLTAHALARNSDIFKAGVDFHGVHDWSMFGFAAPKRYEQGDHAEALRTAFDSSPEAALPGWRSPVLLIHGDDDRNVPFNQTVDLARRLAAQNAPFEELIFPNEIHGFLRHDTWLRADRAMVRFLDAHLKPQSAKQGSE</sequence>
<organism evidence="4 5">
    <name type="scientific">Sphingomonas lycopersici</name>
    <dbReference type="NCBI Taxonomy" id="2951807"/>
    <lineage>
        <taxon>Bacteria</taxon>
        <taxon>Pseudomonadati</taxon>
        <taxon>Pseudomonadota</taxon>
        <taxon>Alphaproteobacteria</taxon>
        <taxon>Sphingomonadales</taxon>
        <taxon>Sphingomonadaceae</taxon>
        <taxon>Sphingomonas</taxon>
    </lineage>
</organism>
<dbReference type="SUPFAM" id="SSF53474">
    <property type="entry name" value="alpha/beta-Hydrolases"/>
    <property type="match status" value="1"/>
</dbReference>
<evidence type="ECO:0000256" key="1">
    <source>
        <dbReference type="SAM" id="SignalP"/>
    </source>
</evidence>
<evidence type="ECO:0000259" key="3">
    <source>
        <dbReference type="Pfam" id="PF00930"/>
    </source>
</evidence>
<accession>A0AA41Z8S9</accession>
<dbReference type="InterPro" id="IPR029058">
    <property type="entry name" value="AB_hydrolase_fold"/>
</dbReference>
<evidence type="ECO:0000313" key="4">
    <source>
        <dbReference type="EMBL" id="MCW6534721.1"/>
    </source>
</evidence>
<dbReference type="EMBL" id="JANFAV010000004">
    <property type="protein sequence ID" value="MCW6534721.1"/>
    <property type="molecule type" value="Genomic_DNA"/>
</dbReference>
<dbReference type="PANTHER" id="PTHR11731:SF193">
    <property type="entry name" value="DIPEPTIDYL PEPTIDASE 9"/>
    <property type="match status" value="1"/>
</dbReference>
<dbReference type="GO" id="GO:0008236">
    <property type="term" value="F:serine-type peptidase activity"/>
    <property type="evidence" value="ECO:0007669"/>
    <property type="project" value="InterPro"/>
</dbReference>
<dbReference type="SUPFAM" id="SSF82171">
    <property type="entry name" value="DPP6 N-terminal domain-like"/>
    <property type="match status" value="1"/>
</dbReference>
<feature type="domain" description="Dipeptidylpeptidase IV N-terminal" evidence="3">
    <location>
        <begin position="302"/>
        <end position="385"/>
    </location>
</feature>
<dbReference type="GO" id="GO:0008239">
    <property type="term" value="F:dipeptidyl-peptidase activity"/>
    <property type="evidence" value="ECO:0007669"/>
    <property type="project" value="TreeGrafter"/>
</dbReference>
<name>A0AA41Z8S9_9SPHN</name>
<dbReference type="AlphaFoldDB" id="A0AA41Z8S9"/>
<dbReference type="InterPro" id="IPR011659">
    <property type="entry name" value="WD40"/>
</dbReference>
<evidence type="ECO:0000313" key="5">
    <source>
        <dbReference type="Proteomes" id="UP001165565"/>
    </source>
</evidence>
<dbReference type="Proteomes" id="UP001165565">
    <property type="component" value="Unassembled WGS sequence"/>
</dbReference>
<dbReference type="InterPro" id="IPR002469">
    <property type="entry name" value="Peptidase_S9B_N"/>
</dbReference>
<dbReference type="GO" id="GO:0006508">
    <property type="term" value="P:proteolysis"/>
    <property type="evidence" value="ECO:0007669"/>
    <property type="project" value="InterPro"/>
</dbReference>
<dbReference type="Gene3D" id="2.120.10.30">
    <property type="entry name" value="TolB, C-terminal domain"/>
    <property type="match status" value="2"/>
</dbReference>
<comment type="caution">
    <text evidence="4">The sequence shown here is derived from an EMBL/GenBank/DDBJ whole genome shotgun (WGS) entry which is preliminary data.</text>
</comment>
<evidence type="ECO:0000259" key="2">
    <source>
        <dbReference type="Pfam" id="PF00326"/>
    </source>
</evidence>
<dbReference type="Gene3D" id="3.40.50.1820">
    <property type="entry name" value="alpha/beta hydrolase"/>
    <property type="match status" value="1"/>
</dbReference>
<dbReference type="Pfam" id="PF00326">
    <property type="entry name" value="Peptidase_S9"/>
    <property type="match status" value="1"/>
</dbReference>
<reference evidence="4" key="1">
    <citation type="submission" date="2022-06" db="EMBL/GenBank/DDBJ databases">
        <title>Sphingomonas sp. nov. isolated from rhizosphere soil of tomato.</title>
        <authorList>
            <person name="Dong H."/>
            <person name="Gao R."/>
        </authorList>
    </citation>
    <scope>NUCLEOTIDE SEQUENCE</scope>
    <source>
        <strain evidence="4">MMSM24</strain>
    </source>
</reference>
<keyword evidence="1" id="KW-0732">Signal</keyword>
<dbReference type="InterPro" id="IPR050278">
    <property type="entry name" value="Serine_Prot_S9B/DPPIV"/>
</dbReference>
<keyword evidence="4" id="KW-0378">Hydrolase</keyword>
<dbReference type="Pfam" id="PF07676">
    <property type="entry name" value="PD40"/>
    <property type="match status" value="2"/>
</dbReference>
<feature type="chain" id="PRO_5041200918" evidence="1">
    <location>
        <begin position="24"/>
        <end position="706"/>
    </location>
</feature>
<proteinExistence type="predicted"/>
<dbReference type="Pfam" id="PF00930">
    <property type="entry name" value="DPPIV_N"/>
    <property type="match status" value="1"/>
</dbReference>
<dbReference type="InterPro" id="IPR011042">
    <property type="entry name" value="6-blade_b-propeller_TolB-like"/>
</dbReference>
<protein>
    <submittedName>
        <fullName evidence="4">Alpha/beta fold hydrolase</fullName>
    </submittedName>
</protein>
<feature type="domain" description="Peptidase S9 prolyl oligopeptidase catalytic" evidence="2">
    <location>
        <begin position="499"/>
        <end position="697"/>
    </location>
</feature>
<keyword evidence="5" id="KW-1185">Reference proteome</keyword>
<gene>
    <name evidence="4" type="ORF">NEE01_07965</name>
</gene>
<dbReference type="PANTHER" id="PTHR11731">
    <property type="entry name" value="PROTEASE FAMILY S9B,C DIPEPTIDYL-PEPTIDASE IV-RELATED"/>
    <property type="match status" value="1"/>
</dbReference>